<dbReference type="Pfam" id="PF01551">
    <property type="entry name" value="Peptidase_M23"/>
    <property type="match status" value="1"/>
</dbReference>
<dbReference type="SUPFAM" id="SSF51261">
    <property type="entry name" value="Duplicated hybrid motif"/>
    <property type="match status" value="1"/>
</dbReference>
<dbReference type="Proteomes" id="UP000238937">
    <property type="component" value="Unassembled WGS sequence"/>
</dbReference>
<keyword evidence="1" id="KW-0732">Signal</keyword>
<keyword evidence="5" id="KW-1185">Reference proteome</keyword>
<feature type="compositionally biased region" description="Polar residues" evidence="2">
    <location>
        <begin position="59"/>
        <end position="77"/>
    </location>
</feature>
<feature type="region of interest" description="Disordered" evidence="2">
    <location>
        <begin position="48"/>
        <end position="77"/>
    </location>
</feature>
<organism evidence="4 5">
    <name type="scientific">Chamaesiphon polymorphus CCALA 037</name>
    <dbReference type="NCBI Taxonomy" id="2107692"/>
    <lineage>
        <taxon>Bacteria</taxon>
        <taxon>Bacillati</taxon>
        <taxon>Cyanobacteriota</taxon>
        <taxon>Cyanophyceae</taxon>
        <taxon>Gomontiellales</taxon>
        <taxon>Chamaesiphonaceae</taxon>
        <taxon>Chamaesiphon</taxon>
    </lineage>
</organism>
<dbReference type="RefSeq" id="WP_106307280.1">
    <property type="nucleotide sequence ID" value="NZ_PVWO01000230.1"/>
</dbReference>
<dbReference type="AlphaFoldDB" id="A0A2T1GBW3"/>
<evidence type="ECO:0000256" key="1">
    <source>
        <dbReference type="ARBA" id="ARBA00022729"/>
    </source>
</evidence>
<dbReference type="PANTHER" id="PTHR21666:SF289">
    <property type="entry name" value="L-ALA--D-GLU ENDOPEPTIDASE"/>
    <property type="match status" value="1"/>
</dbReference>
<dbReference type="InterPro" id="IPR050570">
    <property type="entry name" value="Cell_wall_metabolism_enzyme"/>
</dbReference>
<dbReference type="InterPro" id="IPR016047">
    <property type="entry name" value="M23ase_b-sheet_dom"/>
</dbReference>
<accession>A0A2T1GBW3</accession>
<evidence type="ECO:0000313" key="4">
    <source>
        <dbReference type="EMBL" id="PSB54831.1"/>
    </source>
</evidence>
<evidence type="ECO:0000259" key="3">
    <source>
        <dbReference type="Pfam" id="PF01551"/>
    </source>
</evidence>
<evidence type="ECO:0000313" key="5">
    <source>
        <dbReference type="Proteomes" id="UP000238937"/>
    </source>
</evidence>
<gene>
    <name evidence="4" type="ORF">C7B77_16935</name>
</gene>
<dbReference type="OrthoDB" id="507840at2"/>
<evidence type="ECO:0000256" key="2">
    <source>
        <dbReference type="SAM" id="MobiDB-lite"/>
    </source>
</evidence>
<sequence length="377" mass="39934">MRINKSLRFLVIAGAFFGADTTLARTSDSTVQDLVANNTLKTQLLGTNRIANPDPSHGQAPQTDQDLSQNAEVNSVSGDRSNTIATAAGATSSTSAAQAQATEFGIDDDHSEAAAKHFAETEAARNRHKSTSVFASDVSNLGQPHRISSVPTDAPAEASVVIPVPPPLTQIIKVQPVTRLPRVTKKSRYIPSVSAMPTLRPTGNQSTFYPPTAYVNNGETEARAELIYPLMNPARTTSRFGWRTHPLTGTRRFHSGIDIGAPSGTPVVATATGTVVSAGWNGGYGKAIVIQHNDTLQTLYGHLSEISVQPGQQITQGTVIGLVGSTGNSTGPHLHFETRSPGANGWVAVDPTPDIQYAIDNLRRSMPYAGKDNPQGL</sequence>
<dbReference type="InterPro" id="IPR011055">
    <property type="entry name" value="Dup_hybrid_motif"/>
</dbReference>
<feature type="domain" description="M23ase beta-sheet core" evidence="3">
    <location>
        <begin position="252"/>
        <end position="341"/>
    </location>
</feature>
<dbReference type="Gene3D" id="2.70.70.10">
    <property type="entry name" value="Glucose Permease (Domain IIA)"/>
    <property type="match status" value="1"/>
</dbReference>
<reference evidence="4 5" key="1">
    <citation type="submission" date="2018-03" db="EMBL/GenBank/DDBJ databases">
        <title>The ancient ancestry and fast evolution of plastids.</title>
        <authorList>
            <person name="Moore K.R."/>
            <person name="Magnabosco C."/>
            <person name="Momper L."/>
            <person name="Gold D.A."/>
            <person name="Bosak T."/>
            <person name="Fournier G.P."/>
        </authorList>
    </citation>
    <scope>NUCLEOTIDE SEQUENCE [LARGE SCALE GENOMIC DNA]</scope>
    <source>
        <strain evidence="4 5">CCALA 037</strain>
    </source>
</reference>
<protein>
    <recommendedName>
        <fullName evidence="3">M23ase beta-sheet core domain-containing protein</fullName>
    </recommendedName>
</protein>
<comment type="caution">
    <text evidence="4">The sequence shown here is derived from an EMBL/GenBank/DDBJ whole genome shotgun (WGS) entry which is preliminary data.</text>
</comment>
<dbReference type="EMBL" id="PVWO01000230">
    <property type="protein sequence ID" value="PSB54831.1"/>
    <property type="molecule type" value="Genomic_DNA"/>
</dbReference>
<proteinExistence type="predicted"/>
<name>A0A2T1GBW3_9CYAN</name>
<dbReference type="CDD" id="cd12797">
    <property type="entry name" value="M23_peptidase"/>
    <property type="match status" value="1"/>
</dbReference>
<dbReference type="GO" id="GO:0004222">
    <property type="term" value="F:metalloendopeptidase activity"/>
    <property type="evidence" value="ECO:0007669"/>
    <property type="project" value="TreeGrafter"/>
</dbReference>
<dbReference type="PANTHER" id="PTHR21666">
    <property type="entry name" value="PEPTIDASE-RELATED"/>
    <property type="match status" value="1"/>
</dbReference>